<proteinExistence type="predicted"/>
<evidence type="ECO:0000313" key="1">
    <source>
        <dbReference type="EMBL" id="KJF17239.1"/>
    </source>
</evidence>
<dbReference type="EMBL" id="JXYS01000061">
    <property type="protein sequence ID" value="KJF17239.1"/>
    <property type="molecule type" value="Genomic_DNA"/>
</dbReference>
<accession>A0A0D8HHA6</accession>
<name>A0A0D8HHA6_9ACTN</name>
<protein>
    <submittedName>
        <fullName evidence="1">Uncharacterized protein</fullName>
    </submittedName>
</protein>
<reference evidence="1 2" key="1">
    <citation type="submission" date="2015-01" db="EMBL/GenBank/DDBJ databases">
        <title>Draft genome of the acidophilic iron oxidizer Acidithrix ferrooxidans strain Py-F3.</title>
        <authorList>
            <person name="Poehlein A."/>
            <person name="Eisen S."/>
            <person name="Schloemann M."/>
            <person name="Johnson B.D."/>
            <person name="Daniel R."/>
            <person name="Muehling M."/>
        </authorList>
    </citation>
    <scope>NUCLEOTIDE SEQUENCE [LARGE SCALE GENOMIC DNA]</scope>
    <source>
        <strain evidence="1 2">Py-F3</strain>
    </source>
</reference>
<sequence length="74" mass="8255">MPKYRCDNCGNKTRFDVVASERSKSFFHYSLGGELGIESREVLEFVVESVTCRWCGSNKSVVDDSAEVAASIEQ</sequence>
<dbReference type="OrthoDB" id="3429702at2"/>
<dbReference type="Proteomes" id="UP000032360">
    <property type="component" value="Unassembled WGS sequence"/>
</dbReference>
<gene>
    <name evidence="1" type="ORF">AXFE_19520</name>
</gene>
<dbReference type="AlphaFoldDB" id="A0A0D8HHA6"/>
<organism evidence="1 2">
    <name type="scientific">Acidithrix ferrooxidans</name>
    <dbReference type="NCBI Taxonomy" id="1280514"/>
    <lineage>
        <taxon>Bacteria</taxon>
        <taxon>Bacillati</taxon>
        <taxon>Actinomycetota</taxon>
        <taxon>Acidimicrobiia</taxon>
        <taxon>Acidimicrobiales</taxon>
        <taxon>Acidimicrobiaceae</taxon>
        <taxon>Acidithrix</taxon>
    </lineage>
</organism>
<dbReference type="RefSeq" id="WP_052605610.1">
    <property type="nucleotide sequence ID" value="NZ_JXYS01000061.1"/>
</dbReference>
<comment type="caution">
    <text evidence="1">The sequence shown here is derived from an EMBL/GenBank/DDBJ whole genome shotgun (WGS) entry which is preliminary data.</text>
</comment>
<evidence type="ECO:0000313" key="2">
    <source>
        <dbReference type="Proteomes" id="UP000032360"/>
    </source>
</evidence>
<keyword evidence="2" id="KW-1185">Reference proteome</keyword>